<dbReference type="CDD" id="cd00342">
    <property type="entry name" value="gram_neg_porins"/>
    <property type="match status" value="1"/>
</dbReference>
<dbReference type="SUPFAM" id="SSF56935">
    <property type="entry name" value="Porins"/>
    <property type="match status" value="1"/>
</dbReference>
<evidence type="ECO:0000256" key="4">
    <source>
        <dbReference type="ARBA" id="ARBA00022452"/>
    </source>
</evidence>
<dbReference type="InterPro" id="IPR033900">
    <property type="entry name" value="Gram_neg_porin_domain"/>
</dbReference>
<comment type="subcellular location">
    <subcellularLocation>
        <location evidence="1">Cell outer membrane</location>
        <topology evidence="1">Multi-pass membrane protein</topology>
    </subcellularLocation>
</comment>
<evidence type="ECO:0000256" key="6">
    <source>
        <dbReference type="ARBA" id="ARBA00022729"/>
    </source>
</evidence>
<keyword evidence="4" id="KW-1134">Transmembrane beta strand</keyword>
<gene>
    <name evidence="13" type="ORF">SGN30_26340</name>
</gene>
<feature type="domain" description="Porin" evidence="12">
    <location>
        <begin position="15"/>
        <end position="334"/>
    </location>
</feature>
<dbReference type="GO" id="GO:0046930">
    <property type="term" value="C:pore complex"/>
    <property type="evidence" value="ECO:0007669"/>
    <property type="project" value="UniProtKB-KW"/>
</dbReference>
<evidence type="ECO:0000259" key="12">
    <source>
        <dbReference type="Pfam" id="PF13609"/>
    </source>
</evidence>
<keyword evidence="3" id="KW-0813">Transport</keyword>
<dbReference type="InterPro" id="IPR023614">
    <property type="entry name" value="Porin_dom_sf"/>
</dbReference>
<name>A0AAJ2R4F4_DELAC</name>
<evidence type="ECO:0000256" key="9">
    <source>
        <dbReference type="ARBA" id="ARBA00023136"/>
    </source>
</evidence>
<organism evidence="13 14">
    <name type="scientific">Delftia acidovorans</name>
    <name type="common">Pseudomonas acidovorans</name>
    <name type="synonym">Comamonas acidovorans</name>
    <dbReference type="NCBI Taxonomy" id="80866"/>
    <lineage>
        <taxon>Bacteria</taxon>
        <taxon>Pseudomonadati</taxon>
        <taxon>Pseudomonadota</taxon>
        <taxon>Betaproteobacteria</taxon>
        <taxon>Burkholderiales</taxon>
        <taxon>Comamonadaceae</taxon>
        <taxon>Delftia</taxon>
    </lineage>
</organism>
<evidence type="ECO:0000313" key="14">
    <source>
        <dbReference type="Proteomes" id="UP001287445"/>
    </source>
</evidence>
<comment type="caution">
    <text evidence="13">The sequence shown here is derived from an EMBL/GenBank/DDBJ whole genome shotgun (WGS) entry which is preliminary data.</text>
</comment>
<keyword evidence="9" id="KW-0472">Membrane</keyword>
<proteinExistence type="predicted"/>
<evidence type="ECO:0000256" key="5">
    <source>
        <dbReference type="ARBA" id="ARBA00022692"/>
    </source>
</evidence>
<keyword evidence="6 11" id="KW-0732">Signal</keyword>
<keyword evidence="5" id="KW-0812">Transmembrane</keyword>
<dbReference type="GO" id="GO:0009279">
    <property type="term" value="C:cell outer membrane"/>
    <property type="evidence" value="ECO:0007669"/>
    <property type="project" value="UniProtKB-SubCell"/>
</dbReference>
<keyword evidence="10" id="KW-0998">Cell outer membrane</keyword>
<evidence type="ECO:0000256" key="7">
    <source>
        <dbReference type="ARBA" id="ARBA00023065"/>
    </source>
</evidence>
<dbReference type="Pfam" id="PF13609">
    <property type="entry name" value="Porin_4"/>
    <property type="match status" value="1"/>
</dbReference>
<protein>
    <submittedName>
        <fullName evidence="13">Porin</fullName>
    </submittedName>
</protein>
<accession>A0AAJ2R4F4</accession>
<dbReference type="PANTHER" id="PTHR34501">
    <property type="entry name" value="PROTEIN YDDL-RELATED"/>
    <property type="match status" value="1"/>
</dbReference>
<feature type="signal peptide" evidence="11">
    <location>
        <begin position="1"/>
        <end position="24"/>
    </location>
</feature>
<evidence type="ECO:0000313" key="13">
    <source>
        <dbReference type="EMBL" id="MDX4956948.1"/>
    </source>
</evidence>
<keyword evidence="7" id="KW-0406">Ion transport</keyword>
<evidence type="ECO:0000256" key="8">
    <source>
        <dbReference type="ARBA" id="ARBA00023114"/>
    </source>
</evidence>
<sequence length="363" mass="38277">MYGKTFFIGVATAGTLASAVPAFAQADADTQEAAGSGRSQVTLYGAVDLGMERASNGQSHVGRLSSGLQTVSRFGFRGSEDLGGGLRASFRLESAINADEGTQNNASKFFGRWVHVGLSGPWGAIDMGRMWSPTFVVGLTSDPLARNRTSLGWNMFLQQTGATSTAFTPGFQDNSLRYTSPRVGGVWSEAMVTAGEAGNSSGRGLGFNLQYAQGPVYLGYGYQRNYNGTAAAPVAQPRFSESHFLGATYRLGDVTLYATFNRNLSQLPGVPASSNGMLSARWNVQGPHALIAQLAQRRVSGTDSRATGLQLGYNYALSKRTTLYARYARVNNEGASAITLNGLALAGAGADPSFTAIGVSHLF</sequence>
<dbReference type="EMBL" id="JAWWMZ010000014">
    <property type="protein sequence ID" value="MDX4956948.1"/>
    <property type="molecule type" value="Genomic_DNA"/>
</dbReference>
<evidence type="ECO:0000256" key="2">
    <source>
        <dbReference type="ARBA" id="ARBA00011233"/>
    </source>
</evidence>
<reference evidence="13" key="1">
    <citation type="submission" date="2023-11" db="EMBL/GenBank/DDBJ databases">
        <title>Identification and selenium tolerance of Delftia acidovorans R3-25.</title>
        <authorList>
            <person name="Zhang S."/>
            <person name="Liu Y."/>
            <person name="Guo Y."/>
        </authorList>
    </citation>
    <scope>NUCLEOTIDE SEQUENCE</scope>
    <source>
        <strain evidence="13">R3-25</strain>
    </source>
</reference>
<keyword evidence="8" id="KW-0626">Porin</keyword>
<dbReference type="RefSeq" id="WP_192368332.1">
    <property type="nucleotide sequence ID" value="NZ_CAURVC010000017.1"/>
</dbReference>
<dbReference type="AlphaFoldDB" id="A0AAJ2R4F4"/>
<evidence type="ECO:0000256" key="11">
    <source>
        <dbReference type="SAM" id="SignalP"/>
    </source>
</evidence>
<dbReference type="GO" id="GO:0006811">
    <property type="term" value="P:monoatomic ion transport"/>
    <property type="evidence" value="ECO:0007669"/>
    <property type="project" value="UniProtKB-KW"/>
</dbReference>
<evidence type="ECO:0000256" key="10">
    <source>
        <dbReference type="ARBA" id="ARBA00023237"/>
    </source>
</evidence>
<dbReference type="GO" id="GO:0015288">
    <property type="term" value="F:porin activity"/>
    <property type="evidence" value="ECO:0007669"/>
    <property type="project" value="UniProtKB-KW"/>
</dbReference>
<feature type="chain" id="PRO_5042557091" evidence="11">
    <location>
        <begin position="25"/>
        <end position="363"/>
    </location>
</feature>
<evidence type="ECO:0000256" key="3">
    <source>
        <dbReference type="ARBA" id="ARBA00022448"/>
    </source>
</evidence>
<dbReference type="Gene3D" id="2.40.160.10">
    <property type="entry name" value="Porin"/>
    <property type="match status" value="1"/>
</dbReference>
<comment type="subunit">
    <text evidence="2">Homotrimer.</text>
</comment>
<dbReference type="PANTHER" id="PTHR34501:SF9">
    <property type="entry name" value="MAJOR OUTER MEMBRANE PROTEIN P.IA"/>
    <property type="match status" value="1"/>
</dbReference>
<evidence type="ECO:0000256" key="1">
    <source>
        <dbReference type="ARBA" id="ARBA00004571"/>
    </source>
</evidence>
<dbReference type="InterPro" id="IPR050298">
    <property type="entry name" value="Gram-neg_bact_OMP"/>
</dbReference>
<dbReference type="Proteomes" id="UP001287445">
    <property type="component" value="Unassembled WGS sequence"/>
</dbReference>